<comment type="caution">
    <text evidence="1">The sequence shown here is derived from an EMBL/GenBank/DDBJ whole genome shotgun (WGS) entry which is preliminary data.</text>
</comment>
<dbReference type="EMBL" id="CAWUOM010000028">
    <property type="protein sequence ID" value="CAK7266758.1"/>
    <property type="molecule type" value="Genomic_DNA"/>
</dbReference>
<reference evidence="1 2" key="1">
    <citation type="submission" date="2024-01" db="EMBL/GenBank/DDBJ databases">
        <authorList>
            <person name="Allen C."/>
            <person name="Tagirdzhanova G."/>
        </authorList>
    </citation>
    <scope>NUCLEOTIDE SEQUENCE [LARGE SCALE GENOMIC DNA]</scope>
    <source>
        <strain evidence="1 2">CBS 573.63</strain>
    </source>
</reference>
<protein>
    <submittedName>
        <fullName evidence="1">Uncharacterized protein</fullName>
    </submittedName>
</protein>
<gene>
    <name evidence="1" type="ORF">SEPCBS57363_002252</name>
</gene>
<accession>A0ABP0DGH0</accession>
<dbReference type="Proteomes" id="UP001642501">
    <property type="component" value="Unassembled WGS sequence"/>
</dbReference>
<evidence type="ECO:0000313" key="1">
    <source>
        <dbReference type="EMBL" id="CAK7266758.1"/>
    </source>
</evidence>
<proteinExistence type="predicted"/>
<sequence length="316" mass="35279">MASVFPGNDLCLVYGVCKDNVFLLREIRASLSKVLGCPVRIDFAWEQLLAALSNVYENATALACDVLESSDLWCEALKGSCATTTALSTESAGVADAAQQQWTKPLADKIKLHGELRLLVTVVSKEEKDSLQQSELTTSWSETLAALVLFLPRDRPLRLLEDFGAEFQSRMLKSLQKNPAPLELQSLPDFDALPPPDELFRRPPYHLIITDYGHSKIVVQGSHSPSLRLLGDYMARWCLINHQDSRHPPAVAVVYNRSCWDTSSMVDMITLTSEANNIFKFSPALVLAFVEGVLGYEKVSTEQGMWTYRRLMPLKD</sequence>
<evidence type="ECO:0000313" key="2">
    <source>
        <dbReference type="Proteomes" id="UP001642501"/>
    </source>
</evidence>
<keyword evidence="2" id="KW-1185">Reference proteome</keyword>
<organism evidence="1 2">
    <name type="scientific">Sporothrix epigloea</name>
    <dbReference type="NCBI Taxonomy" id="1892477"/>
    <lineage>
        <taxon>Eukaryota</taxon>
        <taxon>Fungi</taxon>
        <taxon>Dikarya</taxon>
        <taxon>Ascomycota</taxon>
        <taxon>Pezizomycotina</taxon>
        <taxon>Sordariomycetes</taxon>
        <taxon>Sordariomycetidae</taxon>
        <taxon>Ophiostomatales</taxon>
        <taxon>Ophiostomataceae</taxon>
        <taxon>Sporothrix</taxon>
    </lineage>
</organism>
<name>A0ABP0DGH0_9PEZI</name>